<accession>A0A6A2ZVK2</accession>
<protein>
    <submittedName>
        <fullName evidence="1">Uncharacterized protein</fullName>
    </submittedName>
</protein>
<comment type="caution">
    <text evidence="1">The sequence shown here is derived from an EMBL/GenBank/DDBJ whole genome shotgun (WGS) entry which is preliminary data.</text>
</comment>
<dbReference type="EMBL" id="VEPZ02001075">
    <property type="protein sequence ID" value="KAE8695763.1"/>
    <property type="molecule type" value="Genomic_DNA"/>
</dbReference>
<name>A0A6A2ZVK2_HIBSY</name>
<keyword evidence="2" id="KW-1185">Reference proteome</keyword>
<evidence type="ECO:0000313" key="1">
    <source>
        <dbReference type="EMBL" id="KAE8695763.1"/>
    </source>
</evidence>
<gene>
    <name evidence="1" type="ORF">F3Y22_tig00110691pilonHSYRG00103</name>
</gene>
<sequence length="276" mass="31534">MGDPGTALTQLVIASNTHDTSVIASRTTAPISSKYAILESPDDYLSQAYYLLNRFTFLFADLILGYDERQDCHSMICDKSSEEAFEIRGSILATDRSSRPRGLRFLLSYPLRLDKVIATAVRKSKPCEKRFLNKLSIEEKVAKRLNVEYEEVDAEVKSLMFQELKQRSENIDSLFNVSSCKKLLSYRGEEIPCFVKWNALSFSNGTLLLNFATSTTPRVTPQTDRVSFEKLSNTELPDDAEERADTDKHTYPYYFQTFTDFYAEQRPTDISNGNRQ</sequence>
<dbReference type="Proteomes" id="UP000436088">
    <property type="component" value="Unassembled WGS sequence"/>
</dbReference>
<reference evidence="1" key="1">
    <citation type="submission" date="2019-09" db="EMBL/GenBank/DDBJ databases">
        <title>Draft genome information of white flower Hibiscus syriacus.</title>
        <authorList>
            <person name="Kim Y.-M."/>
        </authorList>
    </citation>
    <scope>NUCLEOTIDE SEQUENCE [LARGE SCALE GENOMIC DNA]</scope>
    <source>
        <strain evidence="1">YM2019G1</strain>
    </source>
</reference>
<proteinExistence type="predicted"/>
<dbReference type="AlphaFoldDB" id="A0A6A2ZVK2"/>
<organism evidence="1 2">
    <name type="scientific">Hibiscus syriacus</name>
    <name type="common">Rose of Sharon</name>
    <dbReference type="NCBI Taxonomy" id="106335"/>
    <lineage>
        <taxon>Eukaryota</taxon>
        <taxon>Viridiplantae</taxon>
        <taxon>Streptophyta</taxon>
        <taxon>Embryophyta</taxon>
        <taxon>Tracheophyta</taxon>
        <taxon>Spermatophyta</taxon>
        <taxon>Magnoliopsida</taxon>
        <taxon>eudicotyledons</taxon>
        <taxon>Gunneridae</taxon>
        <taxon>Pentapetalae</taxon>
        <taxon>rosids</taxon>
        <taxon>malvids</taxon>
        <taxon>Malvales</taxon>
        <taxon>Malvaceae</taxon>
        <taxon>Malvoideae</taxon>
        <taxon>Hibiscus</taxon>
    </lineage>
</organism>
<evidence type="ECO:0000313" key="2">
    <source>
        <dbReference type="Proteomes" id="UP000436088"/>
    </source>
</evidence>